<dbReference type="AlphaFoldDB" id="A0A9P8Q6K1"/>
<name>A0A9P8Q6K1_WICPI</name>
<proteinExistence type="predicted"/>
<comment type="caution">
    <text evidence="1">The sequence shown here is derived from an EMBL/GenBank/DDBJ whole genome shotgun (WGS) entry which is preliminary data.</text>
</comment>
<accession>A0A9P8Q6K1</accession>
<organism evidence="1 2">
    <name type="scientific">Wickerhamomyces pijperi</name>
    <name type="common">Yeast</name>
    <name type="synonym">Pichia pijperi</name>
    <dbReference type="NCBI Taxonomy" id="599730"/>
    <lineage>
        <taxon>Eukaryota</taxon>
        <taxon>Fungi</taxon>
        <taxon>Dikarya</taxon>
        <taxon>Ascomycota</taxon>
        <taxon>Saccharomycotina</taxon>
        <taxon>Saccharomycetes</taxon>
        <taxon>Phaffomycetales</taxon>
        <taxon>Wickerhamomycetaceae</taxon>
        <taxon>Wickerhamomyces</taxon>
    </lineage>
</organism>
<dbReference type="Proteomes" id="UP000774326">
    <property type="component" value="Unassembled WGS sequence"/>
</dbReference>
<reference evidence="1" key="1">
    <citation type="journal article" date="2021" name="Open Biol.">
        <title>Shared evolutionary footprints suggest mitochondrial oxidative damage underlies multiple complex I losses in fungi.</title>
        <authorList>
            <person name="Schikora-Tamarit M.A."/>
            <person name="Marcet-Houben M."/>
            <person name="Nosek J."/>
            <person name="Gabaldon T."/>
        </authorList>
    </citation>
    <scope>NUCLEOTIDE SEQUENCE</scope>
    <source>
        <strain evidence="1">CBS2887</strain>
    </source>
</reference>
<evidence type="ECO:0000313" key="1">
    <source>
        <dbReference type="EMBL" id="KAH3683814.1"/>
    </source>
</evidence>
<evidence type="ECO:0000313" key="2">
    <source>
        <dbReference type="Proteomes" id="UP000774326"/>
    </source>
</evidence>
<gene>
    <name evidence="1" type="ORF">WICPIJ_005188</name>
</gene>
<protein>
    <submittedName>
        <fullName evidence="1">Uncharacterized protein</fullName>
    </submittedName>
</protein>
<reference evidence="1" key="2">
    <citation type="submission" date="2021-01" db="EMBL/GenBank/DDBJ databases">
        <authorList>
            <person name="Schikora-Tamarit M.A."/>
        </authorList>
    </citation>
    <scope>NUCLEOTIDE SEQUENCE</scope>
    <source>
        <strain evidence="1">CBS2887</strain>
    </source>
</reference>
<keyword evidence="2" id="KW-1185">Reference proteome</keyword>
<sequence>MLAVVGSSSPSWSSSHSLTFFFLEPLLSSVSSMIVLQSLDFFFEGANVSMDLDPASISGTSVMSLSIESSLITAKDSSPILASSLTASIS</sequence>
<dbReference type="EMBL" id="JAEUBG010002926">
    <property type="protein sequence ID" value="KAH3683814.1"/>
    <property type="molecule type" value="Genomic_DNA"/>
</dbReference>